<dbReference type="GO" id="GO:0120113">
    <property type="term" value="P:cytoplasm to vacuole targeting by the NVT pathway"/>
    <property type="evidence" value="ECO:0007669"/>
    <property type="project" value="EnsemblFungi"/>
</dbReference>
<proteinExistence type="inferred from homology"/>
<dbReference type="GO" id="GO:0005771">
    <property type="term" value="C:multivesicular body"/>
    <property type="evidence" value="ECO:0007669"/>
    <property type="project" value="EnsemblFungi"/>
</dbReference>
<dbReference type="FunFam" id="1.10.390.10:FF:000001">
    <property type="entry name" value="Aminopeptidase"/>
    <property type="match status" value="1"/>
</dbReference>
<dbReference type="InterPro" id="IPR042097">
    <property type="entry name" value="Aminopeptidase_N-like_N_sf"/>
</dbReference>
<keyword evidence="5" id="KW-0378">Hydrolase</keyword>
<evidence type="ECO:0000256" key="4">
    <source>
        <dbReference type="ARBA" id="ARBA00022723"/>
    </source>
</evidence>
<dbReference type="FunFam" id="2.60.40.1730:FF:000002">
    <property type="entry name" value="Aminopeptidase"/>
    <property type="match status" value="1"/>
</dbReference>
<feature type="domain" description="Peptidase M1 membrane alanine aminopeptidase" evidence="12">
    <location>
        <begin position="381"/>
        <end position="598"/>
    </location>
</feature>
<dbReference type="AlphaFoldDB" id="A0A1E3QRR2"/>
<evidence type="ECO:0000313" key="15">
    <source>
        <dbReference type="EMBL" id="ODQ79732.1"/>
    </source>
</evidence>
<organism evidence="15 16">
    <name type="scientific">Babjeviella inositovora NRRL Y-12698</name>
    <dbReference type="NCBI Taxonomy" id="984486"/>
    <lineage>
        <taxon>Eukaryota</taxon>
        <taxon>Fungi</taxon>
        <taxon>Dikarya</taxon>
        <taxon>Ascomycota</taxon>
        <taxon>Saccharomycotina</taxon>
        <taxon>Pichiomycetes</taxon>
        <taxon>Serinales incertae sedis</taxon>
        <taxon>Babjeviella</taxon>
    </lineage>
</organism>
<reference evidence="16" key="1">
    <citation type="submission" date="2016-05" db="EMBL/GenBank/DDBJ databases">
        <title>Comparative genomics of biotechnologically important yeasts.</title>
        <authorList>
            <consortium name="DOE Joint Genome Institute"/>
            <person name="Riley R."/>
            <person name="Haridas S."/>
            <person name="Wolfe K.H."/>
            <person name="Lopes M.R."/>
            <person name="Hittinger C.T."/>
            <person name="Goker M."/>
            <person name="Salamov A."/>
            <person name="Wisecaver J."/>
            <person name="Long T.M."/>
            <person name="Aerts A.L."/>
            <person name="Barry K."/>
            <person name="Choi C."/>
            <person name="Clum A."/>
            <person name="Coughlan A.Y."/>
            <person name="Deshpande S."/>
            <person name="Douglass A.P."/>
            <person name="Hanson S.J."/>
            <person name="Klenk H.-P."/>
            <person name="Labutti K."/>
            <person name="Lapidus A."/>
            <person name="Lindquist E."/>
            <person name="Lipzen A."/>
            <person name="Meier-Kolthoff J.P."/>
            <person name="Ohm R.A."/>
            <person name="Otillar R.P."/>
            <person name="Pangilinan J."/>
            <person name="Peng Y."/>
            <person name="Rokas A."/>
            <person name="Rosa C.A."/>
            <person name="Scheuner C."/>
            <person name="Sibirny A.A."/>
            <person name="Slot J.C."/>
            <person name="Stielow J.B."/>
            <person name="Sun H."/>
            <person name="Kurtzman C.P."/>
            <person name="Blackwell M."/>
            <person name="Grigoriev I.V."/>
            <person name="Jeffries T.W."/>
        </authorList>
    </citation>
    <scope>NUCLEOTIDE SEQUENCE [LARGE SCALE GENOMIC DNA]</scope>
    <source>
        <strain evidence="16">NRRL Y-12698</strain>
    </source>
</reference>
<evidence type="ECO:0000256" key="7">
    <source>
        <dbReference type="ARBA" id="ARBA00023049"/>
    </source>
</evidence>
<dbReference type="GO" id="GO:0000328">
    <property type="term" value="C:fungal-type vacuole lumen"/>
    <property type="evidence" value="ECO:0007669"/>
    <property type="project" value="EnsemblFungi"/>
</dbReference>
<gene>
    <name evidence="15" type="ORF">BABINDRAFT_49119</name>
</gene>
<keyword evidence="3" id="KW-0645">Protease</keyword>
<keyword evidence="7" id="KW-0482">Metalloprotease</keyword>
<feature type="site" description="Transition state stabilizer" evidence="10">
    <location>
        <position position="539"/>
    </location>
</feature>
<evidence type="ECO:0000256" key="1">
    <source>
        <dbReference type="ARBA" id="ARBA00010136"/>
    </source>
</evidence>
<feature type="binding site" evidence="9">
    <location>
        <position position="453"/>
    </location>
    <ligand>
        <name>Zn(2+)</name>
        <dbReference type="ChEBI" id="CHEBI:29105"/>
        <note>catalytic</note>
    </ligand>
</feature>
<dbReference type="InterPro" id="IPR050344">
    <property type="entry name" value="Peptidase_M1_aminopeptidases"/>
</dbReference>
<evidence type="ECO:0000256" key="3">
    <source>
        <dbReference type="ARBA" id="ARBA00022670"/>
    </source>
</evidence>
<dbReference type="InterPro" id="IPR014782">
    <property type="entry name" value="Peptidase_M1_dom"/>
</dbReference>
<dbReference type="Pfam" id="PF17900">
    <property type="entry name" value="Peptidase_M1_N"/>
    <property type="match status" value="1"/>
</dbReference>
<evidence type="ECO:0000259" key="12">
    <source>
        <dbReference type="Pfam" id="PF01433"/>
    </source>
</evidence>
<dbReference type="GO" id="GO:0070006">
    <property type="term" value="F:metalloaminopeptidase activity"/>
    <property type="evidence" value="ECO:0007669"/>
    <property type="project" value="TreeGrafter"/>
</dbReference>
<dbReference type="GO" id="GO:0008270">
    <property type="term" value="F:zinc ion binding"/>
    <property type="evidence" value="ECO:0007669"/>
    <property type="project" value="InterPro"/>
</dbReference>
<dbReference type="STRING" id="984486.A0A1E3QRR2"/>
<keyword evidence="6 9" id="KW-0862">Zinc</keyword>
<dbReference type="GO" id="GO:0006508">
    <property type="term" value="P:proteolysis"/>
    <property type="evidence" value="ECO:0007669"/>
    <property type="project" value="UniProtKB-KW"/>
</dbReference>
<feature type="region of interest" description="Disordered" evidence="11">
    <location>
        <begin position="97"/>
        <end position="120"/>
    </location>
</feature>
<evidence type="ECO:0000256" key="9">
    <source>
        <dbReference type="PIRSR" id="PIRSR634016-3"/>
    </source>
</evidence>
<dbReference type="Gene3D" id="1.10.390.10">
    <property type="entry name" value="Neutral Protease Domain 2"/>
    <property type="match status" value="1"/>
</dbReference>
<dbReference type="FunFam" id="2.60.40.1910:FF:000004">
    <property type="entry name" value="Aminopeptidase"/>
    <property type="match status" value="1"/>
</dbReference>
<dbReference type="InterPro" id="IPR045357">
    <property type="entry name" value="Aminopeptidase_N-like_N"/>
</dbReference>
<evidence type="ECO:0000256" key="2">
    <source>
        <dbReference type="ARBA" id="ARBA00022438"/>
    </source>
</evidence>
<dbReference type="GO" id="GO:0016020">
    <property type="term" value="C:membrane"/>
    <property type="evidence" value="ECO:0007669"/>
    <property type="project" value="TreeGrafter"/>
</dbReference>
<accession>A0A1E3QRR2</accession>
<dbReference type="GO" id="GO:0042277">
    <property type="term" value="F:peptide binding"/>
    <property type="evidence" value="ECO:0007669"/>
    <property type="project" value="TreeGrafter"/>
</dbReference>
<name>A0A1E3QRR2_9ASCO</name>
<evidence type="ECO:0008006" key="17">
    <source>
        <dbReference type="Google" id="ProtNLM"/>
    </source>
</evidence>
<dbReference type="FunFam" id="1.25.50.20:FF:000002">
    <property type="entry name" value="Aminopeptidase"/>
    <property type="match status" value="1"/>
</dbReference>
<dbReference type="RefSeq" id="XP_018985060.1">
    <property type="nucleotide sequence ID" value="XM_019132146.1"/>
</dbReference>
<dbReference type="InterPro" id="IPR001930">
    <property type="entry name" value="Peptidase_M1"/>
</dbReference>
<evidence type="ECO:0000256" key="10">
    <source>
        <dbReference type="PIRSR" id="PIRSR634016-4"/>
    </source>
</evidence>
<dbReference type="GO" id="GO:0061957">
    <property type="term" value="C:NVT complex"/>
    <property type="evidence" value="ECO:0007669"/>
    <property type="project" value="EnsemblFungi"/>
</dbReference>
<dbReference type="GO" id="GO:0043171">
    <property type="term" value="P:peptide catabolic process"/>
    <property type="evidence" value="ECO:0007669"/>
    <property type="project" value="TreeGrafter"/>
</dbReference>
<evidence type="ECO:0000256" key="6">
    <source>
        <dbReference type="ARBA" id="ARBA00022833"/>
    </source>
</evidence>
<feature type="compositionally biased region" description="Polar residues" evidence="11">
    <location>
        <begin position="97"/>
        <end position="107"/>
    </location>
</feature>
<dbReference type="PANTHER" id="PTHR11533:SF174">
    <property type="entry name" value="PUROMYCIN-SENSITIVE AMINOPEPTIDASE-RELATED"/>
    <property type="match status" value="1"/>
</dbReference>
<dbReference type="Gene3D" id="2.60.40.1730">
    <property type="entry name" value="tricorn interacting facor f3 domain"/>
    <property type="match status" value="1"/>
</dbReference>
<evidence type="ECO:0000256" key="11">
    <source>
        <dbReference type="SAM" id="MobiDB-lite"/>
    </source>
</evidence>
<dbReference type="Pfam" id="PF01433">
    <property type="entry name" value="Peptidase_M1"/>
    <property type="match status" value="1"/>
</dbReference>
<keyword evidence="4 9" id="KW-0479">Metal-binding</keyword>
<comment type="similarity">
    <text evidence="1">Belongs to the peptidase M1 family.</text>
</comment>
<dbReference type="InterPro" id="IPR027268">
    <property type="entry name" value="Peptidase_M4/M1_CTD_sf"/>
</dbReference>
<dbReference type="InterPro" id="IPR024571">
    <property type="entry name" value="ERAP1-like_C_dom"/>
</dbReference>
<dbReference type="SUPFAM" id="SSF63737">
    <property type="entry name" value="Leukotriene A4 hydrolase N-terminal domain"/>
    <property type="match status" value="1"/>
</dbReference>
<dbReference type="GeneID" id="30149999"/>
<evidence type="ECO:0000259" key="13">
    <source>
        <dbReference type="Pfam" id="PF11838"/>
    </source>
</evidence>
<feature type="active site" description="Proton acceptor" evidence="8">
    <location>
        <position position="454"/>
    </location>
</feature>
<dbReference type="Gene3D" id="2.60.40.1910">
    <property type="match status" value="1"/>
</dbReference>
<evidence type="ECO:0000313" key="16">
    <source>
        <dbReference type="Proteomes" id="UP000094336"/>
    </source>
</evidence>
<evidence type="ECO:0000256" key="5">
    <source>
        <dbReference type="ARBA" id="ARBA00022801"/>
    </source>
</evidence>
<comment type="cofactor">
    <cofactor evidence="9">
        <name>Zn(2+)</name>
        <dbReference type="ChEBI" id="CHEBI:29105"/>
    </cofactor>
    <text evidence="9">Binds 1 zinc ion per subunit.</text>
</comment>
<dbReference type="Gene3D" id="1.25.50.20">
    <property type="match status" value="1"/>
</dbReference>
<dbReference type="CDD" id="cd09601">
    <property type="entry name" value="M1_APN-Q_like"/>
    <property type="match status" value="1"/>
</dbReference>
<dbReference type="InterPro" id="IPR034016">
    <property type="entry name" value="M1_APN-typ"/>
</dbReference>
<dbReference type="OrthoDB" id="10031169at2759"/>
<dbReference type="SUPFAM" id="SSF55486">
    <property type="entry name" value="Metalloproteases ('zincins'), catalytic domain"/>
    <property type="match status" value="1"/>
</dbReference>
<evidence type="ECO:0000256" key="8">
    <source>
        <dbReference type="PIRSR" id="PIRSR634016-1"/>
    </source>
</evidence>
<sequence length="1012" mass="113206">MKYIAPRSLGLSLTRARFSTLCATLPGGLTPSGRGTQTSWLSGKLKLDINTPSPTFSSLTTHSFSSLQHRYYCQMCRHATTGGSSTMYVSTFCRNETNTGSKNASQNRSKRHRDSNCSPKRANSYRGNCMLFFLWPFLVFPQWTLAGNSTQLILSVPSDRQVLPTNVKPTKYDVTMEPNFSTFKFDGSIKIDLDVKEDTHTVTVNSLEIEIHSAKIAGQDAASTTFDEDKQSATFTFAEELKAGTTAQLELTFTGVLNDKMAGFYRSTYQENGETKYLATTQMEPTDCRRAFPCFDEPALKAVFDITLISDEKLTCLSNMDVKSEKKLAGGKKAVSFNSTPLMSTYLVAFVIGELNYIETDAYRVPIRVYTTPGLEEQGRFSLDLAAKTLAFFDKTFGIDYPLPKMDMIAIHDFSAGAMENWGLVTYRVVDLLLDPKTSSLSTQQRVAEVVQHELAHQWFGNLVTMDWWEGLWLNEGFATWMSWYSCNQFYPDWKVWEQYVTDSLQSALSLDALRASHPIEVPVKRADEINQIFDAISYAKGSSLLKMISRWLGEEVFIKGVANYLKKHKYSNTQTGDLWKALSEASGKDVVKVMDVWTKKIGYPVVSVTEKDNELTVKQNRYLTTGDVKPEEDETIYPVFLGLRTAAGIDESVVLDSREKTLTLDDASFFKINGDQAGVYRTNYTPERWVKLGEAGRQGLLSVEDRAGLVADAGALCVSGYSSTTNLLSLVSGWKQEQSFVVWDEIITRITSLRAAFLFEDVETRDALKALTRALISEKAHVLGWEFKETDGFLEQQLKALVFAAAVGAKDEELVAVAQDLFQKYVAGDKSAVHPNIRASVFSTVAATGGAEEYDQIYHIYHNAISVDEKITALRTLGRFEQPELIQKTLNILLDSSIVKAQDVYIPMQGLRSHSAGIEALWTWMQANWDEIYKLLPPGLSMLGSVVQICTSGFSSEEKKEEIRAYFATKSTKGFDQGLTQSLDSIQSKANWIKRDSASIKEWLTTNGYKK</sequence>
<dbReference type="Pfam" id="PF11838">
    <property type="entry name" value="ERAP1_C"/>
    <property type="match status" value="1"/>
</dbReference>
<dbReference type="EMBL" id="KV454431">
    <property type="protein sequence ID" value="ODQ79732.1"/>
    <property type="molecule type" value="Genomic_DNA"/>
</dbReference>
<dbReference type="PRINTS" id="PR00756">
    <property type="entry name" value="ALADIPTASE"/>
</dbReference>
<feature type="binding site" evidence="9">
    <location>
        <position position="476"/>
    </location>
    <ligand>
        <name>Zn(2+)</name>
        <dbReference type="ChEBI" id="CHEBI:29105"/>
        <note>catalytic</note>
    </ligand>
</feature>
<evidence type="ECO:0000259" key="14">
    <source>
        <dbReference type="Pfam" id="PF17900"/>
    </source>
</evidence>
<feature type="binding site" evidence="9">
    <location>
        <position position="457"/>
    </location>
    <ligand>
        <name>Zn(2+)</name>
        <dbReference type="ChEBI" id="CHEBI:29105"/>
        <note>catalytic</note>
    </ligand>
</feature>
<keyword evidence="2" id="KW-0031">Aminopeptidase</keyword>
<dbReference type="PANTHER" id="PTHR11533">
    <property type="entry name" value="PROTEASE M1 ZINC METALLOPROTEASE"/>
    <property type="match status" value="1"/>
</dbReference>
<dbReference type="Proteomes" id="UP000094336">
    <property type="component" value="Unassembled WGS sequence"/>
</dbReference>
<keyword evidence="16" id="KW-1185">Reference proteome</keyword>
<protein>
    <recommendedName>
        <fullName evidence="17">Aminopeptidase</fullName>
    </recommendedName>
</protein>
<feature type="domain" description="Aminopeptidase N-like N-terminal" evidence="14">
    <location>
        <begin position="168"/>
        <end position="347"/>
    </location>
</feature>
<feature type="domain" description="ERAP1-like C-terminal" evidence="13">
    <location>
        <begin position="670"/>
        <end position="988"/>
    </location>
</feature>